<dbReference type="Gene3D" id="3.30.560.10">
    <property type="entry name" value="Glucose Oxidase, domain 3"/>
    <property type="match status" value="1"/>
</dbReference>
<organism evidence="9 10">
    <name type="scientific">Actinomadura namibiensis</name>
    <dbReference type="NCBI Taxonomy" id="182080"/>
    <lineage>
        <taxon>Bacteria</taxon>
        <taxon>Bacillati</taxon>
        <taxon>Actinomycetota</taxon>
        <taxon>Actinomycetes</taxon>
        <taxon>Streptosporangiales</taxon>
        <taxon>Thermomonosporaceae</taxon>
        <taxon>Actinomadura</taxon>
    </lineage>
</organism>
<dbReference type="PANTHER" id="PTHR11552">
    <property type="entry name" value="GLUCOSE-METHANOL-CHOLINE GMC OXIDOREDUCTASE"/>
    <property type="match status" value="1"/>
</dbReference>
<dbReference type="InterPro" id="IPR012132">
    <property type="entry name" value="GMC_OxRdtase"/>
</dbReference>
<evidence type="ECO:0000259" key="7">
    <source>
        <dbReference type="PROSITE" id="PS00623"/>
    </source>
</evidence>
<dbReference type="InterPro" id="IPR036188">
    <property type="entry name" value="FAD/NAD-bd_sf"/>
</dbReference>
<evidence type="ECO:0000313" key="9">
    <source>
        <dbReference type="EMBL" id="MBA8953053.1"/>
    </source>
</evidence>
<evidence type="ECO:0000256" key="3">
    <source>
        <dbReference type="ARBA" id="ARBA00022630"/>
    </source>
</evidence>
<dbReference type="GO" id="GO:0008812">
    <property type="term" value="F:choline dehydrogenase activity"/>
    <property type="evidence" value="ECO:0007669"/>
    <property type="project" value="UniProtKB-EC"/>
</dbReference>
<evidence type="ECO:0000256" key="5">
    <source>
        <dbReference type="PIRSR" id="PIRSR000137-2"/>
    </source>
</evidence>
<keyword evidence="4 5" id="KW-0274">FAD</keyword>
<dbReference type="Proteomes" id="UP000572680">
    <property type="component" value="Unassembled WGS sequence"/>
</dbReference>
<reference evidence="9 10" key="1">
    <citation type="submission" date="2020-08" db="EMBL/GenBank/DDBJ databases">
        <title>Genomic Encyclopedia of Type Strains, Phase IV (KMG-IV): sequencing the most valuable type-strain genomes for metagenomic binning, comparative biology and taxonomic classification.</title>
        <authorList>
            <person name="Goeker M."/>
        </authorList>
    </citation>
    <scope>NUCLEOTIDE SEQUENCE [LARGE SCALE GENOMIC DNA]</scope>
    <source>
        <strain evidence="9 10">DSM 44197</strain>
    </source>
</reference>
<feature type="domain" description="Glucose-methanol-choline oxidoreductase N-terminal" evidence="7">
    <location>
        <begin position="78"/>
        <end position="101"/>
    </location>
</feature>
<keyword evidence="9" id="KW-0560">Oxidoreductase</keyword>
<dbReference type="PANTHER" id="PTHR11552:SF147">
    <property type="entry name" value="CHOLINE DEHYDROGENASE, MITOCHONDRIAL"/>
    <property type="match status" value="1"/>
</dbReference>
<dbReference type="EMBL" id="JACJIA010000006">
    <property type="protein sequence ID" value="MBA8953053.1"/>
    <property type="molecule type" value="Genomic_DNA"/>
</dbReference>
<dbReference type="PROSITE" id="PS00623">
    <property type="entry name" value="GMC_OXRED_1"/>
    <property type="match status" value="1"/>
</dbReference>
<sequence>MYDYVIVGAGSAGCVLAARLSEDPHTKVCLLEAGPADTSPNIHLPSAFGRLFRTRLDWDYDTLDEPFLDGRRVYLPRGRMLGGSSSMNAMVYIRGHRADYDGWDTPGWGYREMLPYFKRSEDNERGASEYHGAGGPLGVSDGRSRNEMTAAFIQAGVEAGFPANDDFNGAEQDGFGFYQVTQRDGRRCSTAAGFLRPALDRPNLTVMTGFQAHRVVFDGDRAVGIAGTHRDEEVEIRAEREVILSAGAYNSPQLLMLSGIGPGQALAPLGIPVRIDQPHVGQNLQDHPHTLLIFPHDRPISLLIAGEPQYALQYERERSGPLSSNIAEAGGFVRATDGAQVPDVQFLAGPIMFAEGGLRAPTAHALSVGVGVLKPRSRGSVTIATEDPTAKPVIQHNYFADSADMEVAVAGMRVVLEIARQKALKPFTQTLMDAPASESDADLRAYVRRATQTLYHPAGTCAMGTVVDGHLRVLGVDGLRVVDASVMPDLVRGNTNAPTIAIAERAADLIRGVAP</sequence>
<dbReference type="AlphaFoldDB" id="A0A7W3QNI0"/>
<comment type="cofactor">
    <cofactor evidence="1 5">
        <name>FAD</name>
        <dbReference type="ChEBI" id="CHEBI:57692"/>
    </cofactor>
</comment>
<gene>
    <name evidence="9" type="ORF">HNR61_004703</name>
</gene>
<evidence type="ECO:0000259" key="8">
    <source>
        <dbReference type="PROSITE" id="PS00624"/>
    </source>
</evidence>
<proteinExistence type="inferred from homology"/>
<feature type="domain" description="Glucose-methanol-choline oxidoreductase N-terminal" evidence="8">
    <location>
        <begin position="247"/>
        <end position="261"/>
    </location>
</feature>
<evidence type="ECO:0000256" key="1">
    <source>
        <dbReference type="ARBA" id="ARBA00001974"/>
    </source>
</evidence>
<dbReference type="RefSeq" id="WP_182845306.1">
    <property type="nucleotide sequence ID" value="NZ_BAAALP010000033.1"/>
</dbReference>
<dbReference type="InterPro" id="IPR007867">
    <property type="entry name" value="GMC_OxRtase_C"/>
</dbReference>
<dbReference type="Pfam" id="PF05199">
    <property type="entry name" value="GMC_oxred_C"/>
    <property type="match status" value="1"/>
</dbReference>
<dbReference type="SUPFAM" id="SSF54373">
    <property type="entry name" value="FAD-linked reductases, C-terminal domain"/>
    <property type="match status" value="1"/>
</dbReference>
<dbReference type="GO" id="GO:0050660">
    <property type="term" value="F:flavin adenine dinucleotide binding"/>
    <property type="evidence" value="ECO:0007669"/>
    <property type="project" value="InterPro"/>
</dbReference>
<accession>A0A7W3QNI0</accession>
<keyword evidence="3 6" id="KW-0285">Flavoprotein</keyword>
<evidence type="ECO:0000256" key="4">
    <source>
        <dbReference type="ARBA" id="ARBA00022827"/>
    </source>
</evidence>
<comment type="caution">
    <text evidence="9">The sequence shown here is derived from an EMBL/GenBank/DDBJ whole genome shotgun (WGS) entry which is preliminary data.</text>
</comment>
<dbReference type="EC" id="1.1.99.1" evidence="9"/>
<dbReference type="SUPFAM" id="SSF51905">
    <property type="entry name" value="FAD/NAD(P)-binding domain"/>
    <property type="match status" value="1"/>
</dbReference>
<evidence type="ECO:0000313" key="10">
    <source>
        <dbReference type="Proteomes" id="UP000572680"/>
    </source>
</evidence>
<name>A0A7W3QNI0_ACTNM</name>
<dbReference type="Gene3D" id="3.50.50.60">
    <property type="entry name" value="FAD/NAD(P)-binding domain"/>
    <property type="match status" value="1"/>
</dbReference>
<dbReference type="InterPro" id="IPR000172">
    <property type="entry name" value="GMC_OxRdtase_N"/>
</dbReference>
<dbReference type="PROSITE" id="PS00624">
    <property type="entry name" value="GMC_OXRED_2"/>
    <property type="match status" value="1"/>
</dbReference>
<evidence type="ECO:0000256" key="6">
    <source>
        <dbReference type="RuleBase" id="RU003968"/>
    </source>
</evidence>
<comment type="similarity">
    <text evidence="2 6">Belongs to the GMC oxidoreductase family.</text>
</comment>
<protein>
    <submittedName>
        <fullName evidence="9">Choline dehydrogenase</fullName>
        <ecNumber evidence="9">1.1.99.1</ecNumber>
    </submittedName>
</protein>
<evidence type="ECO:0000256" key="2">
    <source>
        <dbReference type="ARBA" id="ARBA00010790"/>
    </source>
</evidence>
<dbReference type="PIRSF" id="PIRSF000137">
    <property type="entry name" value="Alcohol_oxidase"/>
    <property type="match status" value="1"/>
</dbReference>
<feature type="binding site" evidence="5">
    <location>
        <begin position="88"/>
        <end position="91"/>
    </location>
    <ligand>
        <name>FAD</name>
        <dbReference type="ChEBI" id="CHEBI:57692"/>
    </ligand>
</feature>
<keyword evidence="10" id="KW-1185">Reference proteome</keyword>
<dbReference type="Pfam" id="PF00732">
    <property type="entry name" value="GMC_oxred_N"/>
    <property type="match status" value="1"/>
</dbReference>